<comment type="subcellular location">
    <subcellularLocation>
        <location evidence="1">Membrane</location>
        <topology evidence="1">Multi-pass membrane protein</topology>
    </subcellularLocation>
</comment>
<feature type="transmembrane region" description="Helical" evidence="5">
    <location>
        <begin position="6"/>
        <end position="27"/>
    </location>
</feature>
<dbReference type="Proteomes" id="UP000033358">
    <property type="component" value="Unassembled WGS sequence"/>
</dbReference>
<evidence type="ECO:0000313" key="7">
    <source>
        <dbReference type="Proteomes" id="UP000033358"/>
    </source>
</evidence>
<dbReference type="AlphaFoldDB" id="A0A0F5MN60"/>
<comment type="caution">
    <text evidence="6">The sequence shown here is derived from an EMBL/GenBank/DDBJ whole genome shotgun (WGS) entry which is preliminary data.</text>
</comment>
<gene>
    <name evidence="6" type="ORF">SZ25_00725</name>
</gene>
<protein>
    <submittedName>
        <fullName evidence="6">PQ loop repeat protein</fullName>
    </submittedName>
</protein>
<accession>A0A0F5MN60</accession>
<dbReference type="Gene3D" id="1.20.1280.290">
    <property type="match status" value="1"/>
</dbReference>
<keyword evidence="3 5" id="KW-1133">Transmembrane helix</keyword>
<keyword evidence="4 5" id="KW-0472">Membrane</keyword>
<evidence type="ECO:0000256" key="4">
    <source>
        <dbReference type="ARBA" id="ARBA00023136"/>
    </source>
</evidence>
<keyword evidence="7" id="KW-1185">Reference proteome</keyword>
<keyword evidence="2 5" id="KW-0812">Transmembrane</keyword>
<evidence type="ECO:0000313" key="6">
    <source>
        <dbReference type="EMBL" id="KKB96205.1"/>
    </source>
</evidence>
<reference evidence="6 7" key="1">
    <citation type="submission" date="2015-02" db="EMBL/GenBank/DDBJ databases">
        <title>Single cell genomics of a rare environmental alphaproteobacterium provides unique insights into Rickettsiaceae evolution.</title>
        <authorList>
            <person name="Martijn J."/>
            <person name="Schulz F."/>
            <person name="Zaremba-Niedzwiedzka K."/>
            <person name="Viklund J."/>
            <person name="Stepanauskas R."/>
            <person name="Andersson S.G.E."/>
            <person name="Horn M."/>
            <person name="Guy L."/>
            <person name="Ettema T.J.G."/>
        </authorList>
    </citation>
    <scope>NUCLEOTIDE SEQUENCE [LARGE SCALE GENOMIC DNA]</scope>
    <source>
        <strain evidence="6 7">SCGC AAA041-L04</strain>
    </source>
</reference>
<evidence type="ECO:0000256" key="2">
    <source>
        <dbReference type="ARBA" id="ARBA00022692"/>
    </source>
</evidence>
<evidence type="ECO:0000256" key="5">
    <source>
        <dbReference type="SAM" id="Phobius"/>
    </source>
</evidence>
<dbReference type="EMBL" id="JYHA01000120">
    <property type="protein sequence ID" value="KKB96205.1"/>
    <property type="molecule type" value="Genomic_DNA"/>
</dbReference>
<evidence type="ECO:0000256" key="3">
    <source>
        <dbReference type="ARBA" id="ARBA00022989"/>
    </source>
</evidence>
<sequence>MNIVNISGFLGSVCSAIALMPQIYKVYKLKSAEALSFLMLFNYLLSSICWMIYGISIYSNFIIFSNIISFLCIVTLIIQKKHYED</sequence>
<dbReference type="InterPro" id="IPR006603">
    <property type="entry name" value="PQ-loop_rpt"/>
</dbReference>
<feature type="transmembrane region" description="Helical" evidence="5">
    <location>
        <begin position="61"/>
        <end position="78"/>
    </location>
</feature>
<organism evidence="6 7">
    <name type="scientific">Candidatus Arcanibacter lacustris</name>
    <dbReference type="NCBI Taxonomy" id="1607817"/>
    <lineage>
        <taxon>Bacteria</taxon>
        <taxon>Pseudomonadati</taxon>
        <taxon>Pseudomonadota</taxon>
        <taxon>Alphaproteobacteria</taxon>
        <taxon>Rickettsiales</taxon>
        <taxon>Candidatus Arcanibacter</taxon>
    </lineage>
</organism>
<evidence type="ECO:0000256" key="1">
    <source>
        <dbReference type="ARBA" id="ARBA00004141"/>
    </source>
</evidence>
<dbReference type="GO" id="GO:0016020">
    <property type="term" value="C:membrane"/>
    <property type="evidence" value="ECO:0007669"/>
    <property type="project" value="UniProtKB-SubCell"/>
</dbReference>
<proteinExistence type="predicted"/>
<feature type="transmembrane region" description="Helical" evidence="5">
    <location>
        <begin position="34"/>
        <end position="55"/>
    </location>
</feature>
<dbReference type="SMART" id="SM00679">
    <property type="entry name" value="CTNS"/>
    <property type="match status" value="1"/>
</dbReference>
<name>A0A0F5MN60_9RICK</name>
<dbReference type="Pfam" id="PF04193">
    <property type="entry name" value="PQ-loop"/>
    <property type="match status" value="1"/>
</dbReference>